<dbReference type="Pfam" id="PF03572">
    <property type="entry name" value="Peptidase_S41"/>
    <property type="match status" value="1"/>
</dbReference>
<evidence type="ECO:0000256" key="1">
    <source>
        <dbReference type="ARBA" id="ARBA00009179"/>
    </source>
</evidence>
<evidence type="ECO:0000256" key="3">
    <source>
        <dbReference type="ARBA" id="ARBA00022801"/>
    </source>
</evidence>
<dbReference type="GO" id="GO:0006508">
    <property type="term" value="P:proteolysis"/>
    <property type="evidence" value="ECO:0007669"/>
    <property type="project" value="UniProtKB-KW"/>
</dbReference>
<dbReference type="GO" id="GO:0030288">
    <property type="term" value="C:outer membrane-bounded periplasmic space"/>
    <property type="evidence" value="ECO:0007669"/>
    <property type="project" value="TreeGrafter"/>
</dbReference>
<comment type="similarity">
    <text evidence="1">Belongs to the peptidase S41A family.</text>
</comment>
<dbReference type="InterPro" id="IPR004447">
    <property type="entry name" value="Peptidase_S41A"/>
</dbReference>
<evidence type="ECO:0000259" key="5">
    <source>
        <dbReference type="PROSITE" id="PS50106"/>
    </source>
</evidence>
<reference evidence="6 7" key="1">
    <citation type="journal article" date="2016" name="Nat. Commun.">
        <title>Thousands of microbial genomes shed light on interconnected biogeochemical processes in an aquifer system.</title>
        <authorList>
            <person name="Anantharaman K."/>
            <person name="Brown C.T."/>
            <person name="Hug L.A."/>
            <person name="Sharon I."/>
            <person name="Castelle C.J."/>
            <person name="Probst A.J."/>
            <person name="Thomas B.C."/>
            <person name="Singh A."/>
            <person name="Wilkins M.J."/>
            <person name="Karaoz U."/>
            <person name="Brodie E.L."/>
            <person name="Williams K.H."/>
            <person name="Hubbard S.S."/>
            <person name="Banfield J.F."/>
        </authorList>
    </citation>
    <scope>NUCLEOTIDE SEQUENCE [LARGE SCALE GENOMIC DNA]</scope>
</reference>
<evidence type="ECO:0000313" key="6">
    <source>
        <dbReference type="EMBL" id="OHA02429.1"/>
    </source>
</evidence>
<gene>
    <name evidence="6" type="ORF">A3C16_02220</name>
</gene>
<proteinExistence type="inferred from homology"/>
<dbReference type="SUPFAM" id="SSF52096">
    <property type="entry name" value="ClpP/crotonase"/>
    <property type="match status" value="1"/>
</dbReference>
<organism evidence="6 7">
    <name type="scientific">Candidatus Sungbacteria bacterium RIFCSPHIGHO2_02_FULL_51_29</name>
    <dbReference type="NCBI Taxonomy" id="1802273"/>
    <lineage>
        <taxon>Bacteria</taxon>
        <taxon>Candidatus Sungiibacteriota</taxon>
    </lineage>
</organism>
<dbReference type="SMART" id="SM00228">
    <property type="entry name" value="PDZ"/>
    <property type="match status" value="1"/>
</dbReference>
<dbReference type="Gene3D" id="3.90.226.10">
    <property type="entry name" value="2-enoyl-CoA Hydratase, Chain A, domain 1"/>
    <property type="match status" value="1"/>
</dbReference>
<dbReference type="GO" id="GO:0007165">
    <property type="term" value="P:signal transduction"/>
    <property type="evidence" value="ECO:0007669"/>
    <property type="project" value="TreeGrafter"/>
</dbReference>
<evidence type="ECO:0000256" key="4">
    <source>
        <dbReference type="ARBA" id="ARBA00022825"/>
    </source>
</evidence>
<name>A0A1G2KVI6_9BACT</name>
<dbReference type="InterPro" id="IPR036034">
    <property type="entry name" value="PDZ_sf"/>
</dbReference>
<dbReference type="SUPFAM" id="SSF50156">
    <property type="entry name" value="PDZ domain-like"/>
    <property type="match status" value="1"/>
</dbReference>
<dbReference type="Gene3D" id="2.30.42.10">
    <property type="match status" value="1"/>
</dbReference>
<dbReference type="InterPro" id="IPR029045">
    <property type="entry name" value="ClpP/crotonase-like_dom_sf"/>
</dbReference>
<protein>
    <recommendedName>
        <fullName evidence="5">PDZ domain-containing protein</fullName>
    </recommendedName>
</protein>
<dbReference type="GO" id="GO:0004175">
    <property type="term" value="F:endopeptidase activity"/>
    <property type="evidence" value="ECO:0007669"/>
    <property type="project" value="TreeGrafter"/>
</dbReference>
<evidence type="ECO:0000313" key="7">
    <source>
        <dbReference type="Proteomes" id="UP000177811"/>
    </source>
</evidence>
<dbReference type="InterPro" id="IPR001478">
    <property type="entry name" value="PDZ"/>
</dbReference>
<accession>A0A1G2KVI6</accession>
<dbReference type="PANTHER" id="PTHR32060:SF22">
    <property type="entry name" value="CARBOXYL-TERMINAL-PROCESSING PEPTIDASE 3, CHLOROPLASTIC"/>
    <property type="match status" value="1"/>
</dbReference>
<dbReference type="InterPro" id="IPR005151">
    <property type="entry name" value="Tail-specific_protease"/>
</dbReference>
<feature type="domain" description="PDZ" evidence="5">
    <location>
        <begin position="109"/>
        <end position="195"/>
    </location>
</feature>
<dbReference type="Proteomes" id="UP000177811">
    <property type="component" value="Unassembled WGS sequence"/>
</dbReference>
<dbReference type="CDD" id="cd06782">
    <property type="entry name" value="cpPDZ_CPP-like"/>
    <property type="match status" value="1"/>
</dbReference>
<dbReference type="Pfam" id="PF13180">
    <property type="entry name" value="PDZ_2"/>
    <property type="match status" value="1"/>
</dbReference>
<dbReference type="AlphaFoldDB" id="A0A1G2KVI6"/>
<dbReference type="EMBL" id="MHQL01000036">
    <property type="protein sequence ID" value="OHA02429.1"/>
    <property type="molecule type" value="Genomic_DNA"/>
</dbReference>
<keyword evidence="4" id="KW-0720">Serine protease</keyword>
<dbReference type="PANTHER" id="PTHR32060">
    <property type="entry name" value="TAIL-SPECIFIC PROTEASE"/>
    <property type="match status" value="1"/>
</dbReference>
<dbReference type="CDD" id="cd07560">
    <property type="entry name" value="Peptidase_S41_CPP"/>
    <property type="match status" value="1"/>
</dbReference>
<evidence type="ECO:0000256" key="2">
    <source>
        <dbReference type="ARBA" id="ARBA00022670"/>
    </source>
</evidence>
<dbReference type="PROSITE" id="PS50106">
    <property type="entry name" value="PDZ"/>
    <property type="match status" value="1"/>
</dbReference>
<keyword evidence="2" id="KW-0645">Protease</keyword>
<dbReference type="Gene3D" id="3.30.750.44">
    <property type="match status" value="1"/>
</dbReference>
<sequence>MLKDVGIGLVFLAVISLFSSSSSADWRSEAQVIAEVFNYIEQDYLYPVDLTKCRFDMLKELSRRNPDPVKSGEGSKDDPVNFVCLDRHSGFSTPDETRMTSEEMSGHFGGVGLQIEPRNGKVVVVSPMEDAPAAKAGILAGDIVVAVRQENEAKAAPVTDATDAAKRIRGPVGTKVFVTIERAGKSFEVMLVRADIASSAVKVSTLPDGTGYIRVSGFTDTAADDLEAALKTFQKNGPNPKVILDFRNNPGGYLHSALEMLYYFSKNPDDIMATQRFKRSEKIDRIKDWDGEFMEPGTKRVKTAGEYAHYRVAILVNGGSASASEIFAGTMKDWGFAVVGEKSFGKGVGQSVLQLSDNSSFRLTTFEFLVGNSKTKIQEIGVNPTHMVTDTRSTIDISDEKVFAGKTDEEKLRMFQEASRSLKDNTGTDKDAQFMKARELLK</sequence>
<comment type="caution">
    <text evidence="6">The sequence shown here is derived from an EMBL/GenBank/DDBJ whole genome shotgun (WGS) entry which is preliminary data.</text>
</comment>
<keyword evidence="3" id="KW-0378">Hydrolase</keyword>
<dbReference type="GO" id="GO:0008236">
    <property type="term" value="F:serine-type peptidase activity"/>
    <property type="evidence" value="ECO:0007669"/>
    <property type="project" value="UniProtKB-KW"/>
</dbReference>
<dbReference type="SMART" id="SM00245">
    <property type="entry name" value="TSPc"/>
    <property type="match status" value="1"/>
</dbReference>